<sequence length="153" mass="17438">MDFPLEEREPFSDRGESGSRQVLCSGFEKRTPSFSECFAKRKDDLLSPALGWEVLEVQGLYTAIVLLFLGMGLYYLNTEPVVAVHHFLISLYFFVFLFEIRGKPFSKSVYWLLLLLLVGDAFMQFSIGDMNIISGLVSAMFALSTWQAQKRLT</sequence>
<comment type="caution">
    <text evidence="2">The sequence shown here is derived from an EMBL/GenBank/DDBJ whole genome shotgun (WGS) entry which is preliminary data.</text>
</comment>
<evidence type="ECO:0000256" key="1">
    <source>
        <dbReference type="SAM" id="Phobius"/>
    </source>
</evidence>
<evidence type="ECO:0000313" key="2">
    <source>
        <dbReference type="EMBL" id="MBN2910433.1"/>
    </source>
</evidence>
<keyword evidence="1" id="KW-0472">Membrane</keyword>
<protein>
    <submittedName>
        <fullName evidence="2">Uncharacterized protein</fullName>
    </submittedName>
</protein>
<feature type="transmembrane region" description="Helical" evidence="1">
    <location>
        <begin position="132"/>
        <end position="148"/>
    </location>
</feature>
<keyword evidence="1" id="KW-0812">Transmembrane</keyword>
<name>A0ABS2WLT2_9BACL</name>
<organism evidence="2 3">
    <name type="scientific">Polycladomyces zharkentensis</name>
    <dbReference type="NCBI Taxonomy" id="2807616"/>
    <lineage>
        <taxon>Bacteria</taxon>
        <taxon>Bacillati</taxon>
        <taxon>Bacillota</taxon>
        <taxon>Bacilli</taxon>
        <taxon>Bacillales</taxon>
        <taxon>Thermoactinomycetaceae</taxon>
        <taxon>Polycladomyces</taxon>
    </lineage>
</organism>
<dbReference type="RefSeq" id="WP_205496376.1">
    <property type="nucleotide sequence ID" value="NZ_JAFHAP010000011.1"/>
</dbReference>
<dbReference type="Proteomes" id="UP001177120">
    <property type="component" value="Unassembled WGS sequence"/>
</dbReference>
<keyword evidence="1" id="KW-1133">Transmembrane helix</keyword>
<feature type="transmembrane region" description="Helical" evidence="1">
    <location>
        <begin position="59"/>
        <end position="76"/>
    </location>
</feature>
<feature type="transmembrane region" description="Helical" evidence="1">
    <location>
        <begin position="82"/>
        <end position="100"/>
    </location>
</feature>
<keyword evidence="3" id="KW-1185">Reference proteome</keyword>
<evidence type="ECO:0000313" key="3">
    <source>
        <dbReference type="Proteomes" id="UP001177120"/>
    </source>
</evidence>
<accession>A0ABS2WLT2</accession>
<proteinExistence type="predicted"/>
<dbReference type="EMBL" id="JAFHAP010000011">
    <property type="protein sequence ID" value="MBN2910433.1"/>
    <property type="molecule type" value="Genomic_DNA"/>
</dbReference>
<gene>
    <name evidence="2" type="ORF">JQC72_13080</name>
</gene>
<reference evidence="2" key="1">
    <citation type="journal article" date="2024" name="Int. J. Syst. Evol. Microbiol.">
        <title>Polycladomyces zharkentensis sp. nov., a novel thermophilic cellulose- and starch-degrading member of the Bacillota from a geothermal aquifer in Kazakhstan.</title>
        <authorList>
            <person name="Mashzhan A."/>
            <person name="Kistaubayeva A."/>
            <person name="Javier-Lopez R."/>
            <person name="Bissenova U."/>
            <person name="Bissenbay A."/>
            <person name="Birkeland N.K."/>
        </authorList>
    </citation>
    <scope>NUCLEOTIDE SEQUENCE</scope>
    <source>
        <strain evidence="2">ZKZ2T</strain>
    </source>
</reference>